<proteinExistence type="predicted"/>
<feature type="compositionally biased region" description="Pro residues" evidence="1">
    <location>
        <begin position="233"/>
        <end position="268"/>
    </location>
</feature>
<dbReference type="AlphaFoldDB" id="A0A8J3LAP8"/>
<evidence type="ECO:0000313" key="3">
    <source>
        <dbReference type="Proteomes" id="UP000630887"/>
    </source>
</evidence>
<organism evidence="2 3">
    <name type="scientific">Catellatospora coxensis</name>
    <dbReference type="NCBI Taxonomy" id="310354"/>
    <lineage>
        <taxon>Bacteria</taxon>
        <taxon>Bacillati</taxon>
        <taxon>Actinomycetota</taxon>
        <taxon>Actinomycetes</taxon>
        <taxon>Micromonosporales</taxon>
        <taxon>Micromonosporaceae</taxon>
        <taxon>Catellatospora</taxon>
    </lineage>
</organism>
<keyword evidence="3" id="KW-1185">Reference proteome</keyword>
<feature type="compositionally biased region" description="Low complexity" evidence="1">
    <location>
        <begin position="497"/>
        <end position="512"/>
    </location>
</feature>
<sequence length="519" mass="53446">MPDWESWEWRQIEDAVLGNPRKDPQGLRDTAAKLIGIELTLGNVHYDLIQQRRRLVADDVWKGSAADAFDAALGSIRRMIAANQRLLTGTRNWRTVLEDAAAALDRAMLEMWQLNLDGADRTARRYQEIIDRWEANGSRPEDVTSEMWPPYTLDDNGNAIYFPEWYPDIKEYITREARRIISGLDAAYKGAGDNLERLAPIVELPAPRPDDEPPSGLNGPPLPDGAPGGGGPGPVPNPNLDSPPDPNLDKTVPPPTAGGGPPPGPLDVPTPGGLDQPPTGGGPNLPDDGRFLAPSPGGGSGTGGPPSGPPGPGIGVPAPGTSGPGIGRPVPTVPRPGLSSPRPGVPGSGAGVSKPGVVGPGMGGLRLPGSAGGGLGGPTAPPIRSEFPFSLAGTGAGAAGLGGAGGLARGGLVSESMHAPIGSRAGGTSSPPYMPPMSGAGGGGGKDDNKERERTTWLQEDRDIWAVAGEAPPGVIRGGDPTQSEDAMPETGTAEIPGYTPTRPRPGQTGTTEARQHRR</sequence>
<feature type="compositionally biased region" description="Gly residues" evidence="1">
    <location>
        <begin position="394"/>
        <end position="409"/>
    </location>
</feature>
<protein>
    <submittedName>
        <fullName evidence="2">Uncharacterized protein</fullName>
    </submittedName>
</protein>
<feature type="compositionally biased region" description="Gly residues" evidence="1">
    <location>
        <begin position="296"/>
        <end position="305"/>
    </location>
</feature>
<reference evidence="2 3" key="1">
    <citation type="submission" date="2021-01" db="EMBL/GenBank/DDBJ databases">
        <title>Whole genome shotgun sequence of Catellatospora coxensis NBRC 107359.</title>
        <authorList>
            <person name="Komaki H."/>
            <person name="Tamura T."/>
        </authorList>
    </citation>
    <scope>NUCLEOTIDE SEQUENCE [LARGE SCALE GENOMIC DNA]</scope>
    <source>
        <strain evidence="2 3">NBRC 107359</strain>
    </source>
</reference>
<accession>A0A8J3LAP8</accession>
<dbReference type="RefSeq" id="WP_203699531.1">
    <property type="nucleotide sequence ID" value="NZ_BAAALC010000067.1"/>
</dbReference>
<comment type="caution">
    <text evidence="2">The sequence shown here is derived from an EMBL/GenBank/DDBJ whole genome shotgun (WGS) entry which is preliminary data.</text>
</comment>
<dbReference type="EMBL" id="BONI01000154">
    <property type="protein sequence ID" value="GIG11586.1"/>
    <property type="molecule type" value="Genomic_DNA"/>
</dbReference>
<dbReference type="Proteomes" id="UP000630887">
    <property type="component" value="Unassembled WGS sequence"/>
</dbReference>
<gene>
    <name evidence="2" type="ORF">Cco03nite_82860</name>
</gene>
<evidence type="ECO:0000256" key="1">
    <source>
        <dbReference type="SAM" id="MobiDB-lite"/>
    </source>
</evidence>
<dbReference type="InterPro" id="IPR036689">
    <property type="entry name" value="ESAT-6-like_sf"/>
</dbReference>
<evidence type="ECO:0000313" key="2">
    <source>
        <dbReference type="EMBL" id="GIG11586.1"/>
    </source>
</evidence>
<dbReference type="SUPFAM" id="SSF140453">
    <property type="entry name" value="EsxAB dimer-like"/>
    <property type="match status" value="1"/>
</dbReference>
<feature type="region of interest" description="Disordered" evidence="1">
    <location>
        <begin position="204"/>
        <end position="519"/>
    </location>
</feature>
<feature type="compositionally biased region" description="Gly residues" evidence="1">
    <location>
        <begin position="358"/>
        <end position="377"/>
    </location>
</feature>
<name>A0A8J3LAP8_9ACTN</name>
<feature type="compositionally biased region" description="Basic and acidic residues" evidence="1">
    <location>
        <begin position="445"/>
        <end position="464"/>
    </location>
</feature>